<dbReference type="Proteomes" id="UP001056707">
    <property type="component" value="Chromosome"/>
</dbReference>
<reference evidence="1" key="1">
    <citation type="submission" date="2022-05" db="EMBL/GenBank/DDBJ databases">
        <authorList>
            <person name="Oliphant S.A."/>
            <person name="Watson-Haigh N.S."/>
            <person name="Sumby K.M."/>
            <person name="Gardner J.M."/>
            <person name="Jiranek V."/>
        </authorList>
    </citation>
    <scope>NUCLEOTIDE SEQUENCE</scope>
    <source>
        <strain evidence="1">KI16_H9</strain>
    </source>
</reference>
<keyword evidence="3" id="KW-1185">Reference proteome</keyword>
<accession>A0ABY5BP44</accession>
<evidence type="ECO:0000313" key="3">
    <source>
        <dbReference type="Proteomes" id="UP001056707"/>
    </source>
</evidence>
<dbReference type="EMBL" id="CP097116">
    <property type="protein sequence ID" value="USS85015.1"/>
    <property type="molecule type" value="Genomic_DNA"/>
</dbReference>
<dbReference type="RefSeq" id="WP_252749915.1">
    <property type="nucleotide sequence ID" value="NZ_CP097116.1"/>
</dbReference>
<protein>
    <submittedName>
        <fullName evidence="1">Uncharacterized protein</fullName>
    </submittedName>
</protein>
<sequence length="87" mass="9517">MLPEPLIETESERLLTVEVLMEADSLACLLLLAKSLMDFEALSEALLIDIEALSLLAEVLAEAWVLSLATELLIDFIAESEELSIAD</sequence>
<evidence type="ECO:0000313" key="2">
    <source>
        <dbReference type="EMBL" id="USS85019.1"/>
    </source>
</evidence>
<organism evidence="1 3">
    <name type="scientific">Fructilactobacillus myrtifloralis</name>
    <dbReference type="NCBI Taxonomy" id="2940301"/>
    <lineage>
        <taxon>Bacteria</taxon>
        <taxon>Bacillati</taxon>
        <taxon>Bacillota</taxon>
        <taxon>Bacilli</taxon>
        <taxon>Lactobacillales</taxon>
        <taxon>Lactobacillaceae</taxon>
        <taxon>Fructilactobacillus</taxon>
    </lineage>
</organism>
<name>A0ABY5BP44_9LACO</name>
<evidence type="ECO:0000313" key="1">
    <source>
        <dbReference type="EMBL" id="USS85015.1"/>
    </source>
</evidence>
<dbReference type="EMBL" id="CP097116">
    <property type="protein sequence ID" value="USS85019.1"/>
    <property type="molecule type" value="Genomic_DNA"/>
</dbReference>
<gene>
    <name evidence="1" type="ORF">M3M35_06925</name>
    <name evidence="2" type="ORF">M3M35_06945</name>
</gene>
<proteinExistence type="predicted"/>